<dbReference type="SUPFAM" id="SSF143422">
    <property type="entry name" value="Transposase IS200-like"/>
    <property type="match status" value="1"/>
</dbReference>
<dbReference type="InterPro" id="IPR002686">
    <property type="entry name" value="Transposase_17"/>
</dbReference>
<gene>
    <name evidence="2" type="ORF">MKP09_03120</name>
</gene>
<dbReference type="Gene3D" id="3.30.70.1290">
    <property type="entry name" value="Transposase IS200-like"/>
    <property type="match status" value="1"/>
</dbReference>
<evidence type="ECO:0000313" key="2">
    <source>
        <dbReference type="EMBL" id="MCH5596981.1"/>
    </source>
</evidence>
<proteinExistence type="predicted"/>
<sequence length="198" mass="23670">MKKQRLATGCYYHVYNRGNNKENIFKEAENYIYFLKLWNKYIEPVAETFCYCLLPNHFHFFIRMRELQTFEVFKTSKVLTQPNQEQHFSNFFNAYSKAINKAYNRTGSLFQKGFKRKEIINESYYTSIIGYIITNPVRHGLCNSSAEYLYSAYEAILSDKTTLLLRNEVIDWFGCKEAFIDYIRAYESNLPDKYELLK</sequence>
<dbReference type="SMART" id="SM01321">
    <property type="entry name" value="Y1_Tnp"/>
    <property type="match status" value="1"/>
</dbReference>
<evidence type="ECO:0000259" key="1">
    <source>
        <dbReference type="SMART" id="SM01321"/>
    </source>
</evidence>
<dbReference type="InterPro" id="IPR036515">
    <property type="entry name" value="Transposase_17_sf"/>
</dbReference>
<keyword evidence="3" id="KW-1185">Reference proteome</keyword>
<dbReference type="RefSeq" id="WP_240826393.1">
    <property type="nucleotide sequence ID" value="NZ_JAKWBL010000001.1"/>
</dbReference>
<protein>
    <recommendedName>
        <fullName evidence="1">Transposase IS200-like domain-containing protein</fullName>
    </recommendedName>
</protein>
<accession>A0ABS9SF45</accession>
<dbReference type="Proteomes" id="UP001202248">
    <property type="component" value="Unassembled WGS sequence"/>
</dbReference>
<dbReference type="EMBL" id="JAKWBL010000001">
    <property type="protein sequence ID" value="MCH5596981.1"/>
    <property type="molecule type" value="Genomic_DNA"/>
</dbReference>
<comment type="caution">
    <text evidence="2">The sequence shown here is derived from an EMBL/GenBank/DDBJ whole genome shotgun (WGS) entry which is preliminary data.</text>
</comment>
<organism evidence="2 3">
    <name type="scientific">Niabella ginsengisoli</name>
    <dbReference type="NCBI Taxonomy" id="522298"/>
    <lineage>
        <taxon>Bacteria</taxon>
        <taxon>Pseudomonadati</taxon>
        <taxon>Bacteroidota</taxon>
        <taxon>Chitinophagia</taxon>
        <taxon>Chitinophagales</taxon>
        <taxon>Chitinophagaceae</taxon>
        <taxon>Niabella</taxon>
    </lineage>
</organism>
<dbReference type="PANTHER" id="PTHR34322">
    <property type="entry name" value="TRANSPOSASE, Y1_TNP DOMAIN-CONTAINING"/>
    <property type="match status" value="1"/>
</dbReference>
<dbReference type="PANTHER" id="PTHR34322:SF2">
    <property type="entry name" value="TRANSPOSASE IS200-LIKE DOMAIN-CONTAINING PROTEIN"/>
    <property type="match status" value="1"/>
</dbReference>
<reference evidence="2 3" key="1">
    <citation type="submission" date="2022-02" db="EMBL/GenBank/DDBJ databases">
        <authorList>
            <person name="Min J."/>
        </authorList>
    </citation>
    <scope>NUCLEOTIDE SEQUENCE [LARGE SCALE GENOMIC DNA]</scope>
    <source>
        <strain evidence="2 3">GR10-1</strain>
    </source>
</reference>
<evidence type="ECO:0000313" key="3">
    <source>
        <dbReference type="Proteomes" id="UP001202248"/>
    </source>
</evidence>
<feature type="domain" description="Transposase IS200-like" evidence="1">
    <location>
        <begin position="7"/>
        <end position="135"/>
    </location>
</feature>
<name>A0ABS9SF45_9BACT</name>